<dbReference type="SUPFAM" id="SSF52540">
    <property type="entry name" value="P-loop containing nucleoside triphosphate hydrolases"/>
    <property type="match status" value="1"/>
</dbReference>
<evidence type="ECO:0000313" key="2">
    <source>
        <dbReference type="EMBL" id="PYF42256.1"/>
    </source>
</evidence>
<name>A0A318U487_9BACT</name>
<evidence type="ECO:0000259" key="1">
    <source>
        <dbReference type="PROSITE" id="PS51199"/>
    </source>
</evidence>
<dbReference type="Gene3D" id="3.40.50.300">
    <property type="entry name" value="P-loop containing nucleotide triphosphate hydrolases"/>
    <property type="match status" value="1"/>
</dbReference>
<dbReference type="EMBL" id="QKLP01000012">
    <property type="protein sequence ID" value="PYF42256.1"/>
    <property type="molecule type" value="Genomic_DNA"/>
</dbReference>
<sequence length="317" mass="36903">MNEIKSGYFWLNDLLKNKDKILKDNNFYLKTGILNLDKYVKGLVEQQFYVLAARPSVGKTTFCLNLIVRSLRNLKNNEIIVFFSLEMSSKEILNRLLKILAFLWPKNEIEKLVEEKRLLIVDFPNSNVFKIGNFLDDLSKNFKIKSLIIDHLQLLNLDKHQNNLPRYEKMTQITRQLKILAKDKNINILAISQLSRDFEKRNSAKTEIDVQLSDLRDSGSIEQDADVVMFLIVRKDLKDKDRYGLVISKNRNGSTEIIDSKFFKEKFLFCFKGDEFCKVCKNLIVDSKKTKLADGNFVCSEECLVNLKKIGENNELK</sequence>
<comment type="caution">
    <text evidence="2">The sequence shown here is derived from an EMBL/GenBank/DDBJ whole genome shotgun (WGS) entry which is preliminary data.</text>
</comment>
<keyword evidence="2" id="KW-0347">Helicase</keyword>
<keyword evidence="2" id="KW-0067">ATP-binding</keyword>
<evidence type="ECO:0000313" key="3">
    <source>
        <dbReference type="Proteomes" id="UP000247715"/>
    </source>
</evidence>
<dbReference type="Pfam" id="PF03796">
    <property type="entry name" value="DnaB_C"/>
    <property type="match status" value="1"/>
</dbReference>
<dbReference type="InterPro" id="IPR027417">
    <property type="entry name" value="P-loop_NTPase"/>
</dbReference>
<proteinExistence type="predicted"/>
<dbReference type="PANTHER" id="PTHR30153">
    <property type="entry name" value="REPLICATIVE DNA HELICASE DNAB"/>
    <property type="match status" value="1"/>
</dbReference>
<dbReference type="GO" id="GO:0006260">
    <property type="term" value="P:DNA replication"/>
    <property type="evidence" value="ECO:0007669"/>
    <property type="project" value="InterPro"/>
</dbReference>
<protein>
    <submittedName>
        <fullName evidence="2">Replicative DNA helicase</fullName>
    </submittedName>
</protein>
<dbReference type="GO" id="GO:0005829">
    <property type="term" value="C:cytosol"/>
    <property type="evidence" value="ECO:0007669"/>
    <property type="project" value="TreeGrafter"/>
</dbReference>
<feature type="domain" description="SF4 helicase" evidence="1">
    <location>
        <begin position="22"/>
        <end position="276"/>
    </location>
</feature>
<dbReference type="RefSeq" id="WP_110858441.1">
    <property type="nucleotide sequence ID" value="NZ_LS991949.1"/>
</dbReference>
<dbReference type="Proteomes" id="UP000247715">
    <property type="component" value="Unassembled WGS sequence"/>
</dbReference>
<dbReference type="PANTHER" id="PTHR30153:SF2">
    <property type="entry name" value="REPLICATIVE DNA HELICASE"/>
    <property type="match status" value="1"/>
</dbReference>
<organism evidence="2 3">
    <name type="scientific">Metamycoplasma alkalescens</name>
    <dbReference type="NCBI Taxonomy" id="45363"/>
    <lineage>
        <taxon>Bacteria</taxon>
        <taxon>Bacillati</taxon>
        <taxon>Mycoplasmatota</taxon>
        <taxon>Mycoplasmoidales</taxon>
        <taxon>Metamycoplasmataceae</taxon>
        <taxon>Metamycoplasma</taxon>
    </lineage>
</organism>
<keyword evidence="2" id="KW-0378">Hydrolase</keyword>
<dbReference type="PROSITE" id="PS51199">
    <property type="entry name" value="SF4_HELICASE"/>
    <property type="match status" value="1"/>
</dbReference>
<accession>A0A318U487</accession>
<dbReference type="AlphaFoldDB" id="A0A318U487"/>
<keyword evidence="2" id="KW-0547">Nucleotide-binding</keyword>
<dbReference type="GO" id="GO:0003678">
    <property type="term" value="F:DNA helicase activity"/>
    <property type="evidence" value="ECO:0007669"/>
    <property type="project" value="InterPro"/>
</dbReference>
<gene>
    <name evidence="2" type="ORF">BCF88_11216</name>
</gene>
<reference evidence="2 3" key="1">
    <citation type="submission" date="2018-06" db="EMBL/GenBank/DDBJ databases">
        <title>Genomic Encyclopedia of Archaeal and Bacterial Type Strains, Phase II (KMG-II): from individual species to whole genera.</title>
        <authorList>
            <person name="Goeker M."/>
        </authorList>
    </citation>
    <scope>NUCLEOTIDE SEQUENCE [LARGE SCALE GENOMIC DNA]</scope>
    <source>
        <strain evidence="2 3">ATCC 29103</strain>
    </source>
</reference>
<dbReference type="InterPro" id="IPR007694">
    <property type="entry name" value="DNA_helicase_DnaB-like_C"/>
</dbReference>
<dbReference type="GO" id="GO:0005524">
    <property type="term" value="F:ATP binding"/>
    <property type="evidence" value="ECO:0007669"/>
    <property type="project" value="InterPro"/>
</dbReference>